<accession>A0A0F9IL23</accession>
<dbReference type="AlphaFoldDB" id="A0A0F9IL23"/>
<comment type="caution">
    <text evidence="1">The sequence shown here is derived from an EMBL/GenBank/DDBJ whole genome shotgun (WGS) entry which is preliminary data.</text>
</comment>
<sequence>MYRDKFVLSIIHDRSVRESGHRGNKEIVIPFDSEYKIRLKNKNDRSCTARAFIDGKRVSQLGDFILHAGGTIDLERFVDRSLQMGKRFKFVSLDHSDVDDPTSSENGIIRVEFRLAKEKNGIKIRWEPQAPLPPFKWPTGPDKTWYYKKADWTFEDGSTGGDLGNSTVYYSQTLGDDTVRCSGQATKSFTKSACHIMDSAVEKGATIEGGSSNQLFTYSDLDVETNATVLKLKMVGIKKESVRNSTHKYCSNCGYKTKRRDKYCSECGRRM</sequence>
<dbReference type="EMBL" id="LAZR01012151">
    <property type="protein sequence ID" value="KKM31918.1"/>
    <property type="molecule type" value="Genomic_DNA"/>
</dbReference>
<organism evidence="1">
    <name type="scientific">marine sediment metagenome</name>
    <dbReference type="NCBI Taxonomy" id="412755"/>
    <lineage>
        <taxon>unclassified sequences</taxon>
        <taxon>metagenomes</taxon>
        <taxon>ecological metagenomes</taxon>
    </lineage>
</organism>
<reference evidence="1" key="1">
    <citation type="journal article" date="2015" name="Nature">
        <title>Complex archaea that bridge the gap between prokaryotes and eukaryotes.</title>
        <authorList>
            <person name="Spang A."/>
            <person name="Saw J.H."/>
            <person name="Jorgensen S.L."/>
            <person name="Zaremba-Niedzwiedzka K."/>
            <person name="Martijn J."/>
            <person name="Lind A.E."/>
            <person name="van Eijk R."/>
            <person name="Schleper C."/>
            <person name="Guy L."/>
            <person name="Ettema T.J."/>
        </authorList>
    </citation>
    <scope>NUCLEOTIDE SEQUENCE</scope>
</reference>
<evidence type="ECO:0008006" key="2">
    <source>
        <dbReference type="Google" id="ProtNLM"/>
    </source>
</evidence>
<proteinExistence type="predicted"/>
<name>A0A0F9IL23_9ZZZZ</name>
<protein>
    <recommendedName>
        <fullName evidence="2">Zinc-ribbon domain-containing protein</fullName>
    </recommendedName>
</protein>
<gene>
    <name evidence="1" type="ORF">LCGC14_1565970</name>
</gene>
<evidence type="ECO:0000313" key="1">
    <source>
        <dbReference type="EMBL" id="KKM31918.1"/>
    </source>
</evidence>